<protein>
    <submittedName>
        <fullName evidence="1">Predicted protein</fullName>
    </submittedName>
</protein>
<sequence>MICLPLLLRFFSCCFRCFGHRPLDIVSCSYANQTWCAFPSLFFVCLCIARIESTESADCSHWPLRVDDWMVCGSPSFLRGTVSKLRPKAGRWHRRGYGLCPMGHPICPGHTWSNCFRILPFGSCTRKGSKY</sequence>
<dbReference type="EMBL" id="AK360592">
    <property type="protein sequence ID" value="BAJ91801.1"/>
    <property type="molecule type" value="mRNA"/>
</dbReference>
<organism evidence="1">
    <name type="scientific">Hordeum vulgare subsp. vulgare</name>
    <name type="common">Domesticated barley</name>
    <dbReference type="NCBI Taxonomy" id="112509"/>
    <lineage>
        <taxon>Eukaryota</taxon>
        <taxon>Viridiplantae</taxon>
        <taxon>Streptophyta</taxon>
        <taxon>Embryophyta</taxon>
        <taxon>Tracheophyta</taxon>
        <taxon>Spermatophyta</taxon>
        <taxon>Magnoliopsida</taxon>
        <taxon>Liliopsida</taxon>
        <taxon>Poales</taxon>
        <taxon>Poaceae</taxon>
        <taxon>BOP clade</taxon>
        <taxon>Pooideae</taxon>
        <taxon>Triticodae</taxon>
        <taxon>Triticeae</taxon>
        <taxon>Hordeinae</taxon>
        <taxon>Hordeum</taxon>
    </lineage>
</organism>
<evidence type="ECO:0000313" key="1">
    <source>
        <dbReference type="EMBL" id="BAJ91801.1"/>
    </source>
</evidence>
<dbReference type="AlphaFoldDB" id="F2D9N0"/>
<accession>F2D9N0</accession>
<name>F2D9N0_HORVV</name>
<dbReference type="ExpressionAtlas" id="F2D9N0">
    <property type="expression patterns" value="baseline and differential"/>
</dbReference>
<reference evidence="1" key="1">
    <citation type="journal article" date="2011" name="Plant Physiol.">
        <title>Comprehensive sequence analysis of 24,783 barley full-length cDNAs derived from 12 clone libraries.</title>
        <authorList>
            <person name="Matsumoto T."/>
            <person name="Tanaka T."/>
            <person name="Sakai H."/>
            <person name="Amano N."/>
            <person name="Kanamori H."/>
            <person name="Kurita K."/>
            <person name="Kikuta A."/>
            <person name="Kamiya K."/>
            <person name="Yamamoto M."/>
            <person name="Ikawa H."/>
            <person name="Fujii N."/>
            <person name="Hori K."/>
            <person name="Itoh T."/>
            <person name="Sato K."/>
        </authorList>
    </citation>
    <scope>NUCLEOTIDE SEQUENCE</scope>
    <source>
        <tissue evidence="1">Shoot</tissue>
    </source>
</reference>
<proteinExistence type="evidence at transcript level"/>